<evidence type="ECO:0000313" key="5">
    <source>
        <dbReference type="Proteomes" id="UP000663444"/>
    </source>
</evidence>
<evidence type="ECO:0000256" key="1">
    <source>
        <dbReference type="ARBA" id="ARBA00002397"/>
    </source>
</evidence>
<keyword evidence="4" id="KW-0966">Cell projection</keyword>
<dbReference type="KEGG" id="ares:IWH25_09035"/>
<reference evidence="4" key="1">
    <citation type="submission" date="2020-11" db="EMBL/GenBank/DDBJ databases">
        <title>Azospira restricta DSM 18626 genome sequence.</title>
        <authorList>
            <person name="Moe W.M."/>
        </authorList>
    </citation>
    <scope>NUCLEOTIDE SEQUENCE</scope>
    <source>
        <strain evidence="4">DSM 18626</strain>
    </source>
</reference>
<dbReference type="InterPro" id="IPR007809">
    <property type="entry name" value="FlgN-like"/>
</dbReference>
<comment type="function">
    <text evidence="1">Required for the efficient initiation of filament assembly.</text>
</comment>
<organism evidence="4 5">
    <name type="scientific">Azospira restricta</name>
    <dbReference type="NCBI Taxonomy" id="404405"/>
    <lineage>
        <taxon>Bacteria</taxon>
        <taxon>Pseudomonadati</taxon>
        <taxon>Pseudomonadota</taxon>
        <taxon>Betaproteobacteria</taxon>
        <taxon>Rhodocyclales</taxon>
        <taxon>Rhodocyclaceae</taxon>
        <taxon>Azospira</taxon>
    </lineage>
</organism>
<sequence>MPALADVIAAEADVVSAFVALLKEEQEVLKTGSADALPALVDRKTATVQQLAPLTAARNGELARAGFAADRPGIDAWLAKNPGDRNVRQQWQKLQALAAEARELNRVNGELIRLRMHNNAQALETLLAASQRQDLYGADGQATQAAPRRIIDSA</sequence>
<comment type="similarity">
    <text evidence="2">Belongs to the FlgN family.</text>
</comment>
<dbReference type="RefSeq" id="WP_203388978.1">
    <property type="nucleotide sequence ID" value="NZ_CP064781.1"/>
</dbReference>
<evidence type="ECO:0000313" key="4">
    <source>
        <dbReference type="EMBL" id="QRJ65448.1"/>
    </source>
</evidence>
<accession>A0A974Y5J8</accession>
<dbReference type="SUPFAM" id="SSF140566">
    <property type="entry name" value="FlgN-like"/>
    <property type="match status" value="1"/>
</dbReference>
<keyword evidence="4" id="KW-0969">Cilium</keyword>
<dbReference type="Proteomes" id="UP000663444">
    <property type="component" value="Chromosome"/>
</dbReference>
<gene>
    <name evidence="4" type="ORF">IWH25_09035</name>
</gene>
<evidence type="ECO:0000256" key="3">
    <source>
        <dbReference type="ARBA" id="ARBA00022795"/>
    </source>
</evidence>
<keyword evidence="3" id="KW-1005">Bacterial flagellum biogenesis</keyword>
<proteinExistence type="inferred from homology"/>
<dbReference type="InterPro" id="IPR036679">
    <property type="entry name" value="FlgN-like_sf"/>
</dbReference>
<evidence type="ECO:0000256" key="2">
    <source>
        <dbReference type="ARBA" id="ARBA00007703"/>
    </source>
</evidence>
<protein>
    <submittedName>
        <fullName evidence="4">Flagellar protein FlgN</fullName>
    </submittedName>
</protein>
<dbReference type="GO" id="GO:0044780">
    <property type="term" value="P:bacterial-type flagellum assembly"/>
    <property type="evidence" value="ECO:0007669"/>
    <property type="project" value="InterPro"/>
</dbReference>
<keyword evidence="5" id="KW-1185">Reference proteome</keyword>
<dbReference type="EMBL" id="CP064781">
    <property type="protein sequence ID" value="QRJ65448.1"/>
    <property type="molecule type" value="Genomic_DNA"/>
</dbReference>
<dbReference type="Gene3D" id="1.20.58.300">
    <property type="entry name" value="FlgN-like"/>
    <property type="match status" value="1"/>
</dbReference>
<name>A0A974Y5J8_9RHOO</name>
<dbReference type="Pfam" id="PF05130">
    <property type="entry name" value="FlgN"/>
    <property type="match status" value="1"/>
</dbReference>
<dbReference type="AlphaFoldDB" id="A0A974Y5J8"/>
<keyword evidence="4" id="KW-0282">Flagellum</keyword>